<dbReference type="EMBL" id="CP098755">
    <property type="protein sequence ID" value="USG67283.1"/>
    <property type="molecule type" value="Genomic_DNA"/>
</dbReference>
<accession>A0ABY4WMD7</accession>
<organism evidence="1 2">
    <name type="scientific">Brevibacillus ruminantium</name>
    <dbReference type="NCBI Taxonomy" id="2950604"/>
    <lineage>
        <taxon>Bacteria</taxon>
        <taxon>Bacillati</taxon>
        <taxon>Bacillota</taxon>
        <taxon>Bacilli</taxon>
        <taxon>Bacillales</taxon>
        <taxon>Paenibacillaceae</taxon>
        <taxon>Brevibacillus</taxon>
    </lineage>
</organism>
<proteinExistence type="predicted"/>
<sequence length="90" mass="10569">MSDLEAKIRLEVRFDLLREVIASYRMRLQEMEVEVVELFAANQLPAIADCISEQQRISRLIRNLERFISEWESADATGISHETKREQMNT</sequence>
<evidence type="ECO:0000313" key="1">
    <source>
        <dbReference type="EMBL" id="USG67283.1"/>
    </source>
</evidence>
<keyword evidence="2" id="KW-1185">Reference proteome</keyword>
<protein>
    <submittedName>
        <fullName evidence="1">Uncharacterized protein</fullName>
    </submittedName>
</protein>
<name>A0ABY4WMD7_9BACL</name>
<evidence type="ECO:0000313" key="2">
    <source>
        <dbReference type="Proteomes" id="UP001056500"/>
    </source>
</evidence>
<dbReference type="RefSeq" id="WP_251874385.1">
    <property type="nucleotide sequence ID" value="NZ_CP098755.1"/>
</dbReference>
<dbReference type="Proteomes" id="UP001056500">
    <property type="component" value="Chromosome"/>
</dbReference>
<reference evidence="1" key="1">
    <citation type="submission" date="2022-06" db="EMBL/GenBank/DDBJ databases">
        <title>Genome sequencing of Brevibacillus sp. BB3-R1.</title>
        <authorList>
            <person name="Heo J."/>
            <person name="Lee D."/>
            <person name="Won M."/>
            <person name="Han B.-H."/>
            <person name="Hong S.-B."/>
            <person name="Kwon S.-W."/>
        </authorList>
    </citation>
    <scope>NUCLEOTIDE SEQUENCE</scope>
    <source>
        <strain evidence="1">BB3-R1</strain>
    </source>
</reference>
<gene>
    <name evidence="1" type="ORF">NDK47_08415</name>
</gene>